<organism evidence="4 5">
    <name type="scientific">Coraliomargarita akajimensis (strain DSM 45221 / IAM 15411 / JCM 23193 / KCTC 12865 / 04OKA010-24)</name>
    <dbReference type="NCBI Taxonomy" id="583355"/>
    <lineage>
        <taxon>Bacteria</taxon>
        <taxon>Pseudomonadati</taxon>
        <taxon>Verrucomicrobiota</taxon>
        <taxon>Opitutia</taxon>
        <taxon>Puniceicoccales</taxon>
        <taxon>Coraliomargaritaceae</taxon>
        <taxon>Coraliomargarita</taxon>
    </lineage>
</organism>
<keyword evidence="1" id="KW-0560">Oxidoreductase</keyword>
<dbReference type="Gene3D" id="3.50.50.60">
    <property type="entry name" value="FAD/NAD(P)-binding domain"/>
    <property type="match status" value="1"/>
</dbReference>
<dbReference type="PRINTS" id="PR00420">
    <property type="entry name" value="RNGMNOXGNASE"/>
</dbReference>
<dbReference type="RefSeq" id="WP_013043096.1">
    <property type="nucleotide sequence ID" value="NC_014008.1"/>
</dbReference>
<dbReference type="Proteomes" id="UP000000925">
    <property type="component" value="Chromosome"/>
</dbReference>
<keyword evidence="2" id="KW-0520">NAD</keyword>
<evidence type="ECO:0000256" key="2">
    <source>
        <dbReference type="ARBA" id="ARBA00023027"/>
    </source>
</evidence>
<accession>D5EIX5</accession>
<evidence type="ECO:0000313" key="4">
    <source>
        <dbReference type="EMBL" id="ADE54374.1"/>
    </source>
</evidence>
<feature type="domain" description="FAD-binding" evidence="3">
    <location>
        <begin position="7"/>
        <end position="372"/>
    </location>
</feature>
<dbReference type="GO" id="GO:0071949">
    <property type="term" value="F:FAD binding"/>
    <property type="evidence" value="ECO:0007669"/>
    <property type="project" value="InterPro"/>
</dbReference>
<sequence>MFNKKTADIMVLGAGPVGLTAAHALADKGMDFVLIDREQRTNTHSYALALHPETLELLDRLGIIEPVIKQALQLQRVAIYDYDRQQAVIDYSQLAVKYPFLAVIGQNELEAILVETLAVKGKKPLWNHRARIIEETERGAYVTVDRLMEGMTGYAVAYIDMQVDKIFEYATRYIIGADGHDSNARRTAGIRFPEVAPPKDYAVFEFTTNAQMPLEMRLIVEDEGTHMFWPLPNGRCRFSFQMPAGTATESSLTKNKHLIDTGQRKLPDLDHSHLRNLLRQHAPWFNGSIDLINWRMMVHFEHRLAECFGNNRIWLAGDAAHMSPPAGILSMNVGMHEAADLVEHLSTDDSDAVRSFRLQAYAADRLGEWKRLLDTEHHIAGTDATASWLMQHHDDIIGNIPASGESLKAILKQLHLTEAA</sequence>
<dbReference type="STRING" id="583355.Caka_1355"/>
<dbReference type="HOGENOM" id="CLU_653306_0_0_0"/>
<dbReference type="InterPro" id="IPR050631">
    <property type="entry name" value="PheA/TfdB_FAD_monoxygenase"/>
</dbReference>
<dbReference type="eggNOG" id="COG0654">
    <property type="taxonomic scope" value="Bacteria"/>
</dbReference>
<gene>
    <name evidence="4" type="ordered locus">Caka_1355</name>
</gene>
<reference evidence="4 5" key="1">
    <citation type="journal article" date="2010" name="Stand. Genomic Sci.">
        <title>Complete genome sequence of Coraliomargarita akajimensis type strain (04OKA010-24).</title>
        <authorList>
            <person name="Mavromatis K."/>
            <person name="Abt B."/>
            <person name="Brambilla E."/>
            <person name="Lapidus A."/>
            <person name="Copeland A."/>
            <person name="Deshpande S."/>
            <person name="Nolan M."/>
            <person name="Lucas S."/>
            <person name="Tice H."/>
            <person name="Cheng J.F."/>
            <person name="Han C."/>
            <person name="Detter J.C."/>
            <person name="Woyke T."/>
            <person name="Goodwin L."/>
            <person name="Pitluck S."/>
            <person name="Held B."/>
            <person name="Brettin T."/>
            <person name="Tapia R."/>
            <person name="Ivanova N."/>
            <person name="Mikhailova N."/>
            <person name="Pati A."/>
            <person name="Liolios K."/>
            <person name="Chen A."/>
            <person name="Palaniappan K."/>
            <person name="Land M."/>
            <person name="Hauser L."/>
            <person name="Chang Y.J."/>
            <person name="Jeffries C.D."/>
            <person name="Rohde M."/>
            <person name="Goker M."/>
            <person name="Bristow J."/>
            <person name="Eisen J.A."/>
            <person name="Markowitz V."/>
            <person name="Hugenholtz P."/>
            <person name="Klenk H.P."/>
            <person name="Kyrpides N.C."/>
        </authorList>
    </citation>
    <scope>NUCLEOTIDE SEQUENCE [LARGE SCALE GENOMIC DNA]</scope>
    <source>
        <strain evidence="5">DSM 45221 / IAM 15411 / JCM 23193 / KCTC 12865</strain>
    </source>
</reference>
<dbReference type="InterPro" id="IPR002938">
    <property type="entry name" value="FAD-bd"/>
</dbReference>
<dbReference type="KEGG" id="caa:Caka_1355"/>
<dbReference type="AlphaFoldDB" id="D5EIX5"/>
<evidence type="ECO:0000259" key="3">
    <source>
        <dbReference type="Pfam" id="PF01494"/>
    </source>
</evidence>
<dbReference type="PANTHER" id="PTHR43476:SF4">
    <property type="entry name" value="BLR0106 PROTEIN"/>
    <property type="match status" value="1"/>
</dbReference>
<evidence type="ECO:0000313" key="5">
    <source>
        <dbReference type="Proteomes" id="UP000000925"/>
    </source>
</evidence>
<dbReference type="SUPFAM" id="SSF51905">
    <property type="entry name" value="FAD/NAD(P)-binding domain"/>
    <property type="match status" value="1"/>
</dbReference>
<dbReference type="PANTHER" id="PTHR43476">
    <property type="entry name" value="3-(3-HYDROXY-PHENYL)PROPIONATE/3-HYDROXYCINNAMIC ACID HYDROXYLASE"/>
    <property type="match status" value="1"/>
</dbReference>
<dbReference type="Gene3D" id="3.30.70.2450">
    <property type="match status" value="1"/>
</dbReference>
<protein>
    <submittedName>
        <fullName evidence="4">Monooxygenase FAD-binding protein</fullName>
    </submittedName>
</protein>
<proteinExistence type="predicted"/>
<dbReference type="Pfam" id="PF01494">
    <property type="entry name" value="FAD_binding_3"/>
    <property type="match status" value="1"/>
</dbReference>
<dbReference type="EMBL" id="CP001998">
    <property type="protein sequence ID" value="ADE54374.1"/>
    <property type="molecule type" value="Genomic_DNA"/>
</dbReference>
<keyword evidence="5" id="KW-1185">Reference proteome</keyword>
<keyword evidence="4" id="KW-0503">Monooxygenase</keyword>
<dbReference type="OrthoDB" id="9766816at2"/>
<dbReference type="InterPro" id="IPR036188">
    <property type="entry name" value="FAD/NAD-bd_sf"/>
</dbReference>
<dbReference type="GO" id="GO:0004497">
    <property type="term" value="F:monooxygenase activity"/>
    <property type="evidence" value="ECO:0007669"/>
    <property type="project" value="UniProtKB-KW"/>
</dbReference>
<name>D5EIX5_CORAD</name>
<evidence type="ECO:0000256" key="1">
    <source>
        <dbReference type="ARBA" id="ARBA00023002"/>
    </source>
</evidence>